<dbReference type="EMBL" id="QWGE01000003">
    <property type="protein sequence ID" value="RIJ37306.1"/>
    <property type="molecule type" value="Genomic_DNA"/>
</dbReference>
<comment type="subcellular location">
    <subcellularLocation>
        <location evidence="1">Membrane</location>
    </subcellularLocation>
</comment>
<evidence type="ECO:0000256" key="2">
    <source>
        <dbReference type="ARBA" id="ARBA00022452"/>
    </source>
</evidence>
<dbReference type="Pfam" id="PF07244">
    <property type="entry name" value="POTRA"/>
    <property type="match status" value="1"/>
</dbReference>
<evidence type="ECO:0000256" key="1">
    <source>
        <dbReference type="ARBA" id="ARBA00004370"/>
    </source>
</evidence>
<dbReference type="InterPro" id="IPR010827">
    <property type="entry name" value="BamA/TamA_POTRA"/>
</dbReference>
<dbReference type="RefSeq" id="WP_119431962.1">
    <property type="nucleotide sequence ID" value="NZ_QWGE01000003.1"/>
</dbReference>
<keyword evidence="7" id="KW-1185">Reference proteome</keyword>
<name>A0A399RZW8_9BACT</name>
<organism evidence="6 7">
    <name type="scientific">Pontibacter oryzae</name>
    <dbReference type="NCBI Taxonomy" id="2304593"/>
    <lineage>
        <taxon>Bacteria</taxon>
        <taxon>Pseudomonadati</taxon>
        <taxon>Bacteroidota</taxon>
        <taxon>Cytophagia</taxon>
        <taxon>Cytophagales</taxon>
        <taxon>Hymenobacteraceae</taxon>
        <taxon>Pontibacter</taxon>
    </lineage>
</organism>
<keyword evidence="3" id="KW-0812">Transmembrane</keyword>
<dbReference type="PROSITE" id="PS51779">
    <property type="entry name" value="POTRA"/>
    <property type="match status" value="1"/>
</dbReference>
<keyword evidence="2" id="KW-1134">Transmembrane beta strand</keyword>
<feature type="domain" description="POTRA" evidence="5">
    <location>
        <begin position="2"/>
        <end position="77"/>
    </location>
</feature>
<dbReference type="InterPro" id="IPR039910">
    <property type="entry name" value="D15-like"/>
</dbReference>
<dbReference type="InterPro" id="IPR000184">
    <property type="entry name" value="Bac_surfAg_D15"/>
</dbReference>
<dbReference type="Pfam" id="PF01103">
    <property type="entry name" value="Omp85"/>
    <property type="match status" value="1"/>
</dbReference>
<dbReference type="GO" id="GO:0019867">
    <property type="term" value="C:outer membrane"/>
    <property type="evidence" value="ECO:0007669"/>
    <property type="project" value="InterPro"/>
</dbReference>
<evidence type="ECO:0000259" key="5">
    <source>
        <dbReference type="PROSITE" id="PS51779"/>
    </source>
</evidence>
<gene>
    <name evidence="6" type="ORF">D1627_09200</name>
</gene>
<dbReference type="OrthoDB" id="9768717at2"/>
<evidence type="ECO:0000313" key="7">
    <source>
        <dbReference type="Proteomes" id="UP000266005"/>
    </source>
</evidence>
<reference evidence="7" key="1">
    <citation type="submission" date="2018-08" db="EMBL/GenBank/DDBJ databases">
        <title>Mucilaginibacter sp. MYSH2.</title>
        <authorList>
            <person name="Seo T."/>
        </authorList>
    </citation>
    <scope>NUCLEOTIDE SEQUENCE [LARGE SCALE GENOMIC DNA]</scope>
    <source>
        <strain evidence="7">KIRAN</strain>
    </source>
</reference>
<dbReference type="InterPro" id="IPR034746">
    <property type="entry name" value="POTRA"/>
</dbReference>
<dbReference type="Gene3D" id="3.10.20.310">
    <property type="entry name" value="membrane protein fhac"/>
    <property type="match status" value="1"/>
</dbReference>
<keyword evidence="4" id="KW-0472">Membrane</keyword>
<dbReference type="AlphaFoldDB" id="A0A399RZW8"/>
<dbReference type="PANTHER" id="PTHR12815:SF18">
    <property type="entry name" value="SORTING AND ASSEMBLY MACHINERY COMPONENT 50 HOMOLOG"/>
    <property type="match status" value="1"/>
</dbReference>
<evidence type="ECO:0000256" key="3">
    <source>
        <dbReference type="ARBA" id="ARBA00022692"/>
    </source>
</evidence>
<evidence type="ECO:0000256" key="4">
    <source>
        <dbReference type="ARBA" id="ARBA00023136"/>
    </source>
</evidence>
<comment type="caution">
    <text evidence="6">The sequence shown here is derived from an EMBL/GenBank/DDBJ whole genome shotgun (WGS) entry which is preliminary data.</text>
</comment>
<protein>
    <recommendedName>
        <fullName evidence="5">POTRA domain-containing protein</fullName>
    </recommendedName>
</protein>
<accession>A0A399RZW8</accession>
<sequence length="436" mass="50569">MLVVSDITISGNEITKEQVMLRELTFAQGDTVATELLEPLLQENQKRLSNLRLFHEVSYTYTCEEGRLQVAYQVQERFYLYPIPIFDFADRNFNAWLEKKDWSRIDYGVSLLCRNFRGRNEEVRLRVQRGFNKRLELGYRIPYLWRKHNLGADFSVSDYRSRTISYANHNNKQRFFEQEEGIPIKRTAFSAAVIYRQDVQEQNGLRLTYATEEISDSVAFLNPEYYRKAGQERQYVRLELFRVLNQRNNFIYPTAGSYFEAGVSQTFFLQHSGSPFTTARAKYVQYVPLTAKLSYMAGAEGQLRLAGKYAFADNVAMGYRSYVRGYELYVVGGQHFGLFKQGLTQQLLDIKSIRLKFTDNPKFNSIPLQLYLNGFTDAGYVTDKAFDAGNPLTNRLLVGGGLGLHAVTFYDVVLRLEYTLNREGDRGFYFSGRFPF</sequence>
<evidence type="ECO:0000313" key="6">
    <source>
        <dbReference type="EMBL" id="RIJ37306.1"/>
    </source>
</evidence>
<dbReference type="Gene3D" id="2.40.160.50">
    <property type="entry name" value="membrane protein fhac: a member of the omp85/tpsb transporter family"/>
    <property type="match status" value="1"/>
</dbReference>
<dbReference type="PANTHER" id="PTHR12815">
    <property type="entry name" value="SORTING AND ASSEMBLY MACHINERY SAMM50 PROTEIN FAMILY MEMBER"/>
    <property type="match status" value="1"/>
</dbReference>
<dbReference type="Proteomes" id="UP000266005">
    <property type="component" value="Unassembled WGS sequence"/>
</dbReference>
<proteinExistence type="predicted"/>